<dbReference type="InterPro" id="IPR000073">
    <property type="entry name" value="AB_hydrolase_1"/>
</dbReference>
<proteinExistence type="inferred from homology"/>
<dbReference type="OrthoDB" id="6431331at2759"/>
<name>A0A084VPT2_ANOSI</name>
<gene>
    <name evidence="4" type="ORF">ZHAS_00007363</name>
</gene>
<dbReference type="SUPFAM" id="SSF53474">
    <property type="entry name" value="alpha/beta-Hydrolases"/>
    <property type="match status" value="1"/>
</dbReference>
<dbReference type="VEuPathDB" id="VectorBase:ASIS003148"/>
<evidence type="ECO:0000313" key="4">
    <source>
        <dbReference type="EMBL" id="KFB39976.1"/>
    </source>
</evidence>
<dbReference type="PANTHER" id="PTHR43798:SF14">
    <property type="entry name" value="SERINE HYDROLASE-LIKE PROTEIN DDB_G0286239"/>
    <property type="match status" value="1"/>
</dbReference>
<dbReference type="Pfam" id="PF00561">
    <property type="entry name" value="Abhydrolase_1"/>
    <property type="match status" value="1"/>
</dbReference>
<dbReference type="STRING" id="74873.A0A084VPT2"/>
<reference evidence="5" key="2">
    <citation type="submission" date="2020-05" db="UniProtKB">
        <authorList>
            <consortium name="EnsemblMetazoa"/>
        </authorList>
    </citation>
    <scope>IDENTIFICATION</scope>
</reference>
<organism evidence="4">
    <name type="scientific">Anopheles sinensis</name>
    <name type="common">Mosquito</name>
    <dbReference type="NCBI Taxonomy" id="74873"/>
    <lineage>
        <taxon>Eukaryota</taxon>
        <taxon>Metazoa</taxon>
        <taxon>Ecdysozoa</taxon>
        <taxon>Arthropoda</taxon>
        <taxon>Hexapoda</taxon>
        <taxon>Insecta</taxon>
        <taxon>Pterygota</taxon>
        <taxon>Neoptera</taxon>
        <taxon>Endopterygota</taxon>
        <taxon>Diptera</taxon>
        <taxon>Nematocera</taxon>
        <taxon>Culicoidea</taxon>
        <taxon>Culicidae</taxon>
        <taxon>Anophelinae</taxon>
        <taxon>Anopheles</taxon>
    </lineage>
</organism>
<dbReference type="EnsemblMetazoa" id="ASIC007363-RA">
    <property type="protein sequence ID" value="ASIC007363-PA"/>
    <property type="gene ID" value="ASIC007363"/>
</dbReference>
<dbReference type="PANTHER" id="PTHR43798">
    <property type="entry name" value="MONOACYLGLYCEROL LIPASE"/>
    <property type="match status" value="1"/>
</dbReference>
<dbReference type="InterPro" id="IPR029058">
    <property type="entry name" value="AB_hydrolase_fold"/>
</dbReference>
<dbReference type="GO" id="GO:0016787">
    <property type="term" value="F:hydrolase activity"/>
    <property type="evidence" value="ECO:0007669"/>
    <property type="project" value="UniProtKB-KW"/>
</dbReference>
<keyword evidence="2 4" id="KW-0378">Hydrolase</keyword>
<comment type="similarity">
    <text evidence="1">Belongs to the AB hydrolase superfamily.</text>
</comment>
<evidence type="ECO:0000313" key="6">
    <source>
        <dbReference type="Proteomes" id="UP000030765"/>
    </source>
</evidence>
<evidence type="ECO:0000256" key="1">
    <source>
        <dbReference type="ARBA" id="ARBA00008645"/>
    </source>
</evidence>
<evidence type="ECO:0000256" key="2">
    <source>
        <dbReference type="ARBA" id="ARBA00022801"/>
    </source>
</evidence>
<dbReference type="OMA" id="RSNEAIN"/>
<accession>A0A084VPT2</accession>
<dbReference type="Proteomes" id="UP000030765">
    <property type="component" value="Unassembled WGS sequence"/>
</dbReference>
<dbReference type="GO" id="GO:0016020">
    <property type="term" value="C:membrane"/>
    <property type="evidence" value="ECO:0007669"/>
    <property type="project" value="TreeGrafter"/>
</dbReference>
<reference evidence="4 6" key="1">
    <citation type="journal article" date="2014" name="BMC Genomics">
        <title>Genome sequence of Anopheles sinensis provides insight into genetics basis of mosquito competence for malaria parasites.</title>
        <authorList>
            <person name="Zhou D."/>
            <person name="Zhang D."/>
            <person name="Ding G."/>
            <person name="Shi L."/>
            <person name="Hou Q."/>
            <person name="Ye Y."/>
            <person name="Xu Y."/>
            <person name="Zhou H."/>
            <person name="Xiong C."/>
            <person name="Li S."/>
            <person name="Yu J."/>
            <person name="Hong S."/>
            <person name="Yu X."/>
            <person name="Zou P."/>
            <person name="Chen C."/>
            <person name="Chang X."/>
            <person name="Wang W."/>
            <person name="Lv Y."/>
            <person name="Sun Y."/>
            <person name="Ma L."/>
            <person name="Shen B."/>
            <person name="Zhu C."/>
        </authorList>
    </citation>
    <scope>NUCLEOTIDE SEQUENCE [LARGE SCALE GENOMIC DNA]</scope>
</reference>
<dbReference type="Gene3D" id="3.40.50.1820">
    <property type="entry name" value="alpha/beta hydrolase"/>
    <property type="match status" value="1"/>
</dbReference>
<feature type="domain" description="AB hydrolase-1" evidence="3">
    <location>
        <begin position="53"/>
        <end position="152"/>
    </location>
</feature>
<dbReference type="EMBL" id="KE524999">
    <property type="protein sequence ID" value="KFB39976.1"/>
    <property type="molecule type" value="Genomic_DNA"/>
</dbReference>
<dbReference type="AlphaFoldDB" id="A0A084VPT2"/>
<dbReference type="VEuPathDB" id="VectorBase:ASIC007363"/>
<evidence type="ECO:0000259" key="3">
    <source>
        <dbReference type="Pfam" id="PF00561"/>
    </source>
</evidence>
<evidence type="ECO:0000313" key="5">
    <source>
        <dbReference type="EnsemblMetazoa" id="ASIC007363-PA"/>
    </source>
</evidence>
<keyword evidence="6" id="KW-1185">Reference proteome</keyword>
<protein>
    <submittedName>
        <fullName evidence="4 5">Valacyclovir hydrolase</fullName>
    </submittedName>
</protein>
<sequence length="338" mass="38174">MECEGIALATGQKHPSIAFVEECDKRNNVVEMQIPVPYGTIAGKWYGPSDIRPILCLHGWLDNCGSFDRLIPLLPTDRSYLAIDLPGHGRTTRIPAGTTYSMIDYMTLVMYILRYYKWNKISLLAHSMAANVAFVFTALFPQSVDLLICLDELDPLSYGTDRVTAIVSISIDKIVDVHLRGNGKADGAEPPSYDYEEMIEKQYHATSGSITREISPHILQRMIAPSTRHEGKYFFNGDSRIRYLTIPGWSNAIYLGLAERINVPFLAIKATESPYRKSKERFDEMVALQRKVNPKFEVAYVAGNHHAHLTQPELVEPIICDFLKQHNINPERSIACKL</sequence>
<dbReference type="InterPro" id="IPR050266">
    <property type="entry name" value="AB_hydrolase_sf"/>
</dbReference>
<dbReference type="EMBL" id="ATLV01015034">
    <property type="status" value="NOT_ANNOTATED_CDS"/>
    <property type="molecule type" value="Genomic_DNA"/>
</dbReference>